<feature type="transmembrane region" description="Helical" evidence="1">
    <location>
        <begin position="126"/>
        <end position="145"/>
    </location>
</feature>
<organism evidence="2 3">
    <name type="scientific">Kibdelosporangium persicum</name>
    <dbReference type="NCBI Taxonomy" id="2698649"/>
    <lineage>
        <taxon>Bacteria</taxon>
        <taxon>Bacillati</taxon>
        <taxon>Actinomycetota</taxon>
        <taxon>Actinomycetes</taxon>
        <taxon>Pseudonocardiales</taxon>
        <taxon>Pseudonocardiaceae</taxon>
        <taxon>Kibdelosporangium</taxon>
    </lineage>
</organism>
<dbReference type="Pfam" id="PF14362">
    <property type="entry name" value="DUF4407"/>
    <property type="match status" value="1"/>
</dbReference>
<comment type="caution">
    <text evidence="2">The sequence shown here is derived from an EMBL/GenBank/DDBJ whole genome shotgun (WGS) entry which is preliminary data.</text>
</comment>
<evidence type="ECO:0000313" key="2">
    <source>
        <dbReference type="EMBL" id="NRN64049.1"/>
    </source>
</evidence>
<sequence length="444" mass="49243">MPVKHHIVSRALPADVPLGTYRPAVSVTGPSTWLRRVAGIREEILDWVPEERPKYTRLGAIVLNTGLLAGISLLVALARLVDAPWVVILPAAMLWALLIITLDSWLVASTHGISSVSRVVKFLPRLVISVLIGAVIAEPLLLWVFQPAIHKEVQDFRQQELISYESALRNCNPPSGELVANPACAEMLVNIPNSPQAARDELATVVKNRDEHKAMVEGLTAQWEQKEKLARDECAGTSGQGLSGVVGNGPECRRNREIADKFKVDSQLTKHQEKLLALNSLVDDMTRKRADAEQTAAQQISTAIRTKVDEKRSHQNKIGILDEAAALGRLSDQSAFVFVAQWLVRLLLVAIDCMPVLAKLMSGSTKYDVLVSRQMDTANRLHDKHVTMRERQDAGDMDVQLHRFDHNQRTRIKNIDEEDRAARAKQAADLDAEIDALAAKLREQ</sequence>
<dbReference type="InterPro" id="IPR025519">
    <property type="entry name" value="DUF4407"/>
</dbReference>
<accession>A0ABX2EYU0</accession>
<evidence type="ECO:0000256" key="1">
    <source>
        <dbReference type="SAM" id="Phobius"/>
    </source>
</evidence>
<evidence type="ECO:0008006" key="4">
    <source>
        <dbReference type="Google" id="ProtNLM"/>
    </source>
</evidence>
<dbReference type="RefSeq" id="WP_173125419.1">
    <property type="nucleotide sequence ID" value="NZ_CBCSGW010000014.1"/>
</dbReference>
<keyword evidence="1" id="KW-0812">Transmembrane</keyword>
<evidence type="ECO:0000313" key="3">
    <source>
        <dbReference type="Proteomes" id="UP000763557"/>
    </source>
</evidence>
<dbReference type="Proteomes" id="UP000763557">
    <property type="component" value="Unassembled WGS sequence"/>
</dbReference>
<dbReference type="EMBL" id="JAAATY010000002">
    <property type="protein sequence ID" value="NRN64049.1"/>
    <property type="molecule type" value="Genomic_DNA"/>
</dbReference>
<reference evidence="2 3" key="1">
    <citation type="submission" date="2020-01" db="EMBL/GenBank/DDBJ databases">
        <title>Kibdelosporangium persica a novel Actinomycetes from a hot desert in Iran.</title>
        <authorList>
            <person name="Safaei N."/>
            <person name="Zaburannyi N."/>
            <person name="Mueller R."/>
            <person name="Wink J."/>
        </authorList>
    </citation>
    <scope>NUCLEOTIDE SEQUENCE [LARGE SCALE GENOMIC DNA]</scope>
    <source>
        <strain evidence="2 3">4NS15</strain>
    </source>
</reference>
<gene>
    <name evidence="2" type="ORF">GC106_12540</name>
</gene>
<name>A0ABX2EYU0_9PSEU</name>
<proteinExistence type="predicted"/>
<keyword evidence="3" id="KW-1185">Reference proteome</keyword>
<keyword evidence="1" id="KW-1133">Transmembrane helix</keyword>
<protein>
    <recommendedName>
        <fullName evidence="4">DUF4407 domain-containing protein</fullName>
    </recommendedName>
</protein>
<keyword evidence="1" id="KW-0472">Membrane</keyword>
<feature type="transmembrane region" description="Helical" evidence="1">
    <location>
        <begin position="61"/>
        <end position="81"/>
    </location>
</feature>
<feature type="transmembrane region" description="Helical" evidence="1">
    <location>
        <begin position="87"/>
        <end position="106"/>
    </location>
</feature>